<evidence type="ECO:0000256" key="4">
    <source>
        <dbReference type="ARBA" id="ARBA00022840"/>
    </source>
</evidence>
<evidence type="ECO:0000313" key="7">
    <source>
        <dbReference type="Proteomes" id="UP000216207"/>
    </source>
</evidence>
<dbReference type="Proteomes" id="UP000216207">
    <property type="component" value="Unassembled WGS sequence"/>
</dbReference>
<dbReference type="Gene3D" id="3.40.50.300">
    <property type="entry name" value="P-loop containing nucleotide triphosphate hydrolases"/>
    <property type="match status" value="1"/>
</dbReference>
<comment type="similarity">
    <text evidence="1">Belongs to the ABC transporter superfamily.</text>
</comment>
<evidence type="ECO:0000256" key="2">
    <source>
        <dbReference type="ARBA" id="ARBA00022448"/>
    </source>
</evidence>
<dbReference type="InterPro" id="IPR003593">
    <property type="entry name" value="AAA+_ATPase"/>
</dbReference>
<dbReference type="GO" id="GO:0005524">
    <property type="term" value="F:ATP binding"/>
    <property type="evidence" value="ECO:0007669"/>
    <property type="project" value="UniProtKB-KW"/>
</dbReference>
<protein>
    <submittedName>
        <fullName evidence="6">ABC transporter ATP-binding protein</fullName>
    </submittedName>
</protein>
<reference evidence="6 7" key="1">
    <citation type="submission" date="2017-07" db="EMBL/GenBank/DDBJ databases">
        <title>Isolation and whole genome analysis of endospore-forming bacteria from heroin.</title>
        <authorList>
            <person name="Kalinowski J."/>
            <person name="Ahrens B."/>
            <person name="Al-Dilaimi A."/>
            <person name="Winkler A."/>
            <person name="Wibberg D."/>
            <person name="Schleenbecker U."/>
            <person name="Ruckert C."/>
            <person name="Wolfel R."/>
            <person name="Grass G."/>
        </authorList>
    </citation>
    <scope>NUCLEOTIDE SEQUENCE [LARGE SCALE GENOMIC DNA]</scope>
    <source>
        <strain evidence="6 7">7539</strain>
    </source>
</reference>
<organism evidence="6 7">
    <name type="scientific">Shouchella clausii</name>
    <name type="common">Alkalihalobacillus clausii</name>
    <dbReference type="NCBI Taxonomy" id="79880"/>
    <lineage>
        <taxon>Bacteria</taxon>
        <taxon>Bacillati</taxon>
        <taxon>Bacillota</taxon>
        <taxon>Bacilli</taxon>
        <taxon>Bacillales</taxon>
        <taxon>Bacillaceae</taxon>
        <taxon>Shouchella</taxon>
    </lineage>
</organism>
<feature type="domain" description="ABC transporter" evidence="5">
    <location>
        <begin position="5"/>
        <end position="236"/>
    </location>
</feature>
<keyword evidence="3" id="KW-0547">Nucleotide-binding</keyword>
<dbReference type="PANTHER" id="PTHR43335">
    <property type="entry name" value="ABC TRANSPORTER, ATP-BINDING PROTEIN"/>
    <property type="match status" value="1"/>
</dbReference>
<dbReference type="InterPro" id="IPR017871">
    <property type="entry name" value="ABC_transporter-like_CS"/>
</dbReference>
<evidence type="ECO:0000259" key="5">
    <source>
        <dbReference type="PROSITE" id="PS50893"/>
    </source>
</evidence>
<accession>A0A268P020</accession>
<dbReference type="PANTHER" id="PTHR43335:SF4">
    <property type="entry name" value="ABC TRANSPORTER, ATP-BINDING PROTEIN"/>
    <property type="match status" value="1"/>
</dbReference>
<dbReference type="EMBL" id="NPCC01000011">
    <property type="protein sequence ID" value="PAE89093.1"/>
    <property type="molecule type" value="Genomic_DNA"/>
</dbReference>
<sequence length="240" mass="26794">MEKIIETKNLTKKIKGKPLVKEINLSIAKGEICGLIGPNGAGKTTIMKLLTGLLIPTSGEVKLNQWNVHKQRKEAMRSVGAIIESPIFFEFMTGRGMLLNLARLHGLNKQERQEKVAEALTIVGLDGRGDEKIRTYSLGMKQRLGIAQALLGNPEIVILDEPANGLDPMGMRELRELILQLNKEKNITFLISSHLLDELQKICSTLVIIKQGNVLFYGKQEEIYDKAENNLEDIFIGMMT</sequence>
<keyword evidence="2" id="KW-0813">Transport</keyword>
<dbReference type="PROSITE" id="PS00211">
    <property type="entry name" value="ABC_TRANSPORTER_1"/>
    <property type="match status" value="1"/>
</dbReference>
<keyword evidence="4 6" id="KW-0067">ATP-binding</keyword>
<dbReference type="InterPro" id="IPR027417">
    <property type="entry name" value="P-loop_NTPase"/>
</dbReference>
<evidence type="ECO:0000313" key="6">
    <source>
        <dbReference type="EMBL" id="PAE89093.1"/>
    </source>
</evidence>
<evidence type="ECO:0000256" key="3">
    <source>
        <dbReference type="ARBA" id="ARBA00022741"/>
    </source>
</evidence>
<dbReference type="GO" id="GO:0016887">
    <property type="term" value="F:ATP hydrolysis activity"/>
    <property type="evidence" value="ECO:0007669"/>
    <property type="project" value="InterPro"/>
</dbReference>
<dbReference type="PROSITE" id="PS50893">
    <property type="entry name" value="ABC_TRANSPORTER_2"/>
    <property type="match status" value="1"/>
</dbReference>
<dbReference type="InterPro" id="IPR003439">
    <property type="entry name" value="ABC_transporter-like_ATP-bd"/>
</dbReference>
<evidence type="ECO:0000256" key="1">
    <source>
        <dbReference type="ARBA" id="ARBA00005417"/>
    </source>
</evidence>
<dbReference type="SMART" id="SM00382">
    <property type="entry name" value="AAA"/>
    <property type="match status" value="1"/>
</dbReference>
<proteinExistence type="inferred from homology"/>
<dbReference type="AlphaFoldDB" id="A0A268P020"/>
<dbReference type="Pfam" id="PF00005">
    <property type="entry name" value="ABC_tran"/>
    <property type="match status" value="1"/>
</dbReference>
<dbReference type="SUPFAM" id="SSF52540">
    <property type="entry name" value="P-loop containing nucleoside triphosphate hydrolases"/>
    <property type="match status" value="1"/>
</dbReference>
<comment type="caution">
    <text evidence="6">The sequence shown here is derived from an EMBL/GenBank/DDBJ whole genome shotgun (WGS) entry which is preliminary data.</text>
</comment>
<name>A0A268P020_SHOCL</name>
<gene>
    <name evidence="6" type="ORF">CHH72_09625</name>
</gene>
<dbReference type="RefSeq" id="WP_095326498.1">
    <property type="nucleotide sequence ID" value="NZ_NPCC01000011.1"/>
</dbReference>